<dbReference type="Pfam" id="PF00535">
    <property type="entry name" value="Glycos_transf_2"/>
    <property type="match status" value="1"/>
</dbReference>
<evidence type="ECO:0000256" key="6">
    <source>
        <dbReference type="ARBA" id="ARBA00023136"/>
    </source>
</evidence>
<gene>
    <name evidence="9" type="ORF">HY912_09280</name>
</gene>
<evidence type="ECO:0000259" key="8">
    <source>
        <dbReference type="Pfam" id="PF00535"/>
    </source>
</evidence>
<comment type="caution">
    <text evidence="9">The sequence shown here is derived from an EMBL/GenBank/DDBJ whole genome shotgun (WGS) entry which is preliminary data.</text>
</comment>
<dbReference type="InterPro" id="IPR050256">
    <property type="entry name" value="Glycosyltransferase_2"/>
</dbReference>
<keyword evidence="6 7" id="KW-0472">Membrane</keyword>
<dbReference type="PANTHER" id="PTHR48090:SF1">
    <property type="entry name" value="PROPHAGE BACTOPRENOL GLUCOSYL TRANSFERASE HOMOLOG"/>
    <property type="match status" value="1"/>
</dbReference>
<dbReference type="GO" id="GO:0005886">
    <property type="term" value="C:plasma membrane"/>
    <property type="evidence" value="ECO:0007669"/>
    <property type="project" value="TreeGrafter"/>
</dbReference>
<feature type="transmembrane region" description="Helical" evidence="7">
    <location>
        <begin position="271"/>
        <end position="297"/>
    </location>
</feature>
<evidence type="ECO:0000256" key="3">
    <source>
        <dbReference type="ARBA" id="ARBA00022679"/>
    </source>
</evidence>
<dbReference type="InterPro" id="IPR029044">
    <property type="entry name" value="Nucleotide-diphossugar_trans"/>
</dbReference>
<keyword evidence="5 7" id="KW-1133">Transmembrane helix</keyword>
<dbReference type="PANTHER" id="PTHR48090">
    <property type="entry name" value="UNDECAPRENYL-PHOSPHATE 4-DEOXY-4-FORMAMIDO-L-ARABINOSE TRANSFERASE-RELATED"/>
    <property type="match status" value="1"/>
</dbReference>
<keyword evidence="4 7" id="KW-0812">Transmembrane</keyword>
<evidence type="ECO:0000256" key="5">
    <source>
        <dbReference type="ARBA" id="ARBA00022989"/>
    </source>
</evidence>
<dbReference type="EMBL" id="JACRDE010000251">
    <property type="protein sequence ID" value="MBI5249674.1"/>
    <property type="molecule type" value="Genomic_DNA"/>
</dbReference>
<organism evidence="9 10">
    <name type="scientific">Desulfomonile tiedjei</name>
    <dbReference type="NCBI Taxonomy" id="2358"/>
    <lineage>
        <taxon>Bacteria</taxon>
        <taxon>Pseudomonadati</taxon>
        <taxon>Thermodesulfobacteriota</taxon>
        <taxon>Desulfomonilia</taxon>
        <taxon>Desulfomonilales</taxon>
        <taxon>Desulfomonilaceae</taxon>
        <taxon>Desulfomonile</taxon>
    </lineage>
</organism>
<dbReference type="InterPro" id="IPR001173">
    <property type="entry name" value="Glyco_trans_2-like"/>
</dbReference>
<proteinExistence type="predicted"/>
<dbReference type="GO" id="GO:0016757">
    <property type="term" value="F:glycosyltransferase activity"/>
    <property type="evidence" value="ECO:0007669"/>
    <property type="project" value="UniProtKB-KW"/>
</dbReference>
<evidence type="ECO:0000256" key="7">
    <source>
        <dbReference type="SAM" id="Phobius"/>
    </source>
</evidence>
<keyword evidence="3" id="KW-0808">Transferase</keyword>
<feature type="transmembrane region" description="Helical" evidence="7">
    <location>
        <begin position="238"/>
        <end position="265"/>
    </location>
</feature>
<evidence type="ECO:0000256" key="1">
    <source>
        <dbReference type="ARBA" id="ARBA00004141"/>
    </source>
</evidence>
<evidence type="ECO:0000313" key="9">
    <source>
        <dbReference type="EMBL" id="MBI5249674.1"/>
    </source>
</evidence>
<dbReference type="Gene3D" id="3.90.550.10">
    <property type="entry name" value="Spore Coat Polysaccharide Biosynthesis Protein SpsA, Chain A"/>
    <property type="match status" value="1"/>
</dbReference>
<dbReference type="CDD" id="cd04187">
    <property type="entry name" value="DPM1_like_bac"/>
    <property type="match status" value="1"/>
</dbReference>
<protein>
    <submittedName>
        <fullName evidence="9">Glycosyltransferase family 2 protein</fullName>
    </submittedName>
</protein>
<keyword evidence="2" id="KW-0328">Glycosyltransferase</keyword>
<feature type="domain" description="Glycosyltransferase 2-like" evidence="8">
    <location>
        <begin position="13"/>
        <end position="173"/>
    </location>
</feature>
<evidence type="ECO:0000256" key="2">
    <source>
        <dbReference type="ARBA" id="ARBA00022676"/>
    </source>
</evidence>
<sequence length="334" mass="37456">MRPSIQPDQRLISVVVPLYKEESNVRPLIVRLAEVFHRLGQPWEIVFALDPSPDRTREVILELIGEGFPIRLLTFSRRIGKPLSLIAGLDHIAGDACIIIDADLQDPPELIEVMLQKWNEGFQVVIAQRTSRKGESYLYLKAAQAFYRILEKISEVPVPRDTGDFRLLDARVVSEVCKFRERHGFLRGLTAAAGFRTATIPYERDPRHSGRTQISVLGAINIAFDGIVPFSRAPVRMLLVMGLGLVILGLVAGGLWLVSGMLWGFSNIWPIVLLFLFMTGMSGIMLSGMGILGEYLVRTYEEARERPLYIIDTIHEAADLSRPLSANPRTKENP</sequence>
<evidence type="ECO:0000256" key="4">
    <source>
        <dbReference type="ARBA" id="ARBA00022692"/>
    </source>
</evidence>
<name>A0A9D6Z3A5_9BACT</name>
<evidence type="ECO:0000313" key="10">
    <source>
        <dbReference type="Proteomes" id="UP000807825"/>
    </source>
</evidence>
<comment type="subcellular location">
    <subcellularLocation>
        <location evidence="1">Membrane</location>
        <topology evidence="1">Multi-pass membrane protein</topology>
    </subcellularLocation>
</comment>
<accession>A0A9D6Z3A5</accession>
<reference evidence="9" key="1">
    <citation type="submission" date="2020-07" db="EMBL/GenBank/DDBJ databases">
        <title>Huge and variable diversity of episymbiotic CPR bacteria and DPANN archaea in groundwater ecosystems.</title>
        <authorList>
            <person name="He C.Y."/>
            <person name="Keren R."/>
            <person name="Whittaker M."/>
            <person name="Farag I.F."/>
            <person name="Doudna J."/>
            <person name="Cate J.H.D."/>
            <person name="Banfield J.F."/>
        </authorList>
    </citation>
    <scope>NUCLEOTIDE SEQUENCE</scope>
    <source>
        <strain evidence="9">NC_groundwater_1664_Pr3_B-0.1um_52_9</strain>
    </source>
</reference>
<dbReference type="AlphaFoldDB" id="A0A9D6Z3A5"/>
<dbReference type="SUPFAM" id="SSF53448">
    <property type="entry name" value="Nucleotide-diphospho-sugar transferases"/>
    <property type="match status" value="1"/>
</dbReference>
<dbReference type="Proteomes" id="UP000807825">
    <property type="component" value="Unassembled WGS sequence"/>
</dbReference>